<sequence>MDWQELRKEAYSLSVSDRLALVEAIVRSVHDEIRPRPPVPPGTITRLRGILKTEGPPPTDEEIEAIKEERLKEKYLT</sequence>
<reference evidence="2 3" key="1">
    <citation type="submission" date="2021-03" db="EMBL/GenBank/DDBJ databases">
        <title>Metabolic Capacity of the Antarctic Cyanobacterium Phormidium pseudopriestleyi that Sustains Oxygenic Photosynthesis in the Presence of Hydrogen Sulfide.</title>
        <authorList>
            <person name="Lumian J.E."/>
            <person name="Jungblut A.D."/>
            <person name="Dillon M.L."/>
            <person name="Hawes I."/>
            <person name="Doran P.T."/>
            <person name="Mackey T.J."/>
            <person name="Dick G.J."/>
            <person name="Grettenberger C.L."/>
            <person name="Sumner D.Y."/>
        </authorList>
    </citation>
    <scope>NUCLEOTIDE SEQUENCE [LARGE SCALE GENOMIC DNA]</scope>
    <source>
        <strain evidence="2 3">FRX01</strain>
    </source>
</reference>
<dbReference type="RefSeq" id="WP_207090643.1">
    <property type="nucleotide sequence ID" value="NZ_JAFLQW010000661.1"/>
</dbReference>
<organism evidence="2 3">
    <name type="scientific">Phormidium pseudopriestleyi FRX01</name>
    <dbReference type="NCBI Taxonomy" id="1759528"/>
    <lineage>
        <taxon>Bacteria</taxon>
        <taxon>Bacillati</taxon>
        <taxon>Cyanobacteriota</taxon>
        <taxon>Cyanophyceae</taxon>
        <taxon>Oscillatoriophycideae</taxon>
        <taxon>Oscillatoriales</taxon>
        <taxon>Oscillatoriaceae</taxon>
        <taxon>Phormidium</taxon>
    </lineage>
</organism>
<keyword evidence="3" id="KW-1185">Reference proteome</keyword>
<name>A0ABS3FYN0_9CYAN</name>
<evidence type="ECO:0000313" key="2">
    <source>
        <dbReference type="EMBL" id="MBO0352229.1"/>
    </source>
</evidence>
<protein>
    <submittedName>
        <fullName evidence="2">Uncharacterized protein</fullName>
    </submittedName>
</protein>
<gene>
    <name evidence="2" type="ORF">J0895_24725</name>
</gene>
<evidence type="ECO:0000256" key="1">
    <source>
        <dbReference type="SAM" id="MobiDB-lite"/>
    </source>
</evidence>
<comment type="caution">
    <text evidence="2">The sequence shown here is derived from an EMBL/GenBank/DDBJ whole genome shotgun (WGS) entry which is preliminary data.</text>
</comment>
<accession>A0ABS3FYN0</accession>
<evidence type="ECO:0000313" key="3">
    <source>
        <dbReference type="Proteomes" id="UP000664844"/>
    </source>
</evidence>
<dbReference type="Proteomes" id="UP000664844">
    <property type="component" value="Unassembled WGS sequence"/>
</dbReference>
<proteinExistence type="predicted"/>
<feature type="region of interest" description="Disordered" evidence="1">
    <location>
        <begin position="33"/>
        <end position="67"/>
    </location>
</feature>
<dbReference type="EMBL" id="JAFLQW010000661">
    <property type="protein sequence ID" value="MBO0352229.1"/>
    <property type="molecule type" value="Genomic_DNA"/>
</dbReference>